<gene>
    <name evidence="1" type="ORF">BO94DRAFT_485992</name>
</gene>
<dbReference type="RefSeq" id="XP_025470947.1">
    <property type="nucleotide sequence ID" value="XM_025608993.1"/>
</dbReference>
<evidence type="ECO:0000313" key="2">
    <source>
        <dbReference type="Proteomes" id="UP000246702"/>
    </source>
</evidence>
<evidence type="ECO:0000313" key="1">
    <source>
        <dbReference type="EMBL" id="PWY94186.1"/>
    </source>
</evidence>
<protein>
    <recommendedName>
        <fullName evidence="3">Aminoglycoside phosphotransferase domain-containing protein</fullName>
    </recommendedName>
</protein>
<dbReference type="AlphaFoldDB" id="A0A317X6D6"/>
<keyword evidence="2" id="KW-1185">Reference proteome</keyword>
<evidence type="ECO:0008006" key="3">
    <source>
        <dbReference type="Google" id="ProtNLM"/>
    </source>
</evidence>
<accession>A0A317X6D6</accession>
<dbReference type="EMBL" id="MSFK01000005">
    <property type="protein sequence ID" value="PWY94186.1"/>
    <property type="molecule type" value="Genomic_DNA"/>
</dbReference>
<sequence>MSTTLERRRLLKGEITYSAAKERETNVLHTLGYWNQQNNFLGDLLKKSNLVEATVAHHLGLRSTSCHVADSKEWLSGTFNVCIPVYVDGVRTCPSLLVRLPLPYRIGEKSNQGNADEKVLCEAGTYAWLQQDCPEVPVPRLYGFGLSTGQKFTPLDRLPFLARVVENLRRCILRFLGYPTPSAYVPHKSRLGECLDVGYLLIEYIDRSRGKMLSESWEEGRHNPQLRGNLFRSLSSIMLAVTRVPQPKIGSFILDDQGFLRLRNRPLTLEIQSLENEQIFVDIPRDLTYSSADSYVNDILAFHESRLKHQPNAANDIQDCLFQMVALTLMRTVRQCFFRAELRCGPFYMSFTDLHQSNIFVDDNWNITSLVDLEWACSRPAEMVHPPYWLTGQSVDEIDPAEYENLHAEFLSVLAEEELKHSSPRKLHLHRIMEDGWIKGTFWYALALDSPTGLFRIFYDHIQPRFSKDHIDNAAFFRIIMDYWEVGAHKFVHKKVQDKKQYDKLLLEAFTSSS</sequence>
<dbReference type="STRING" id="1450535.A0A317X6D6"/>
<dbReference type="InterPro" id="IPR011009">
    <property type="entry name" value="Kinase-like_dom_sf"/>
</dbReference>
<dbReference type="SUPFAM" id="SSF56112">
    <property type="entry name" value="Protein kinase-like (PK-like)"/>
    <property type="match status" value="1"/>
</dbReference>
<comment type="caution">
    <text evidence="1">The sequence shown here is derived from an EMBL/GenBank/DDBJ whole genome shotgun (WGS) entry which is preliminary data.</text>
</comment>
<name>A0A317X6D6_9EURO</name>
<dbReference type="Proteomes" id="UP000246702">
    <property type="component" value="Unassembled WGS sequence"/>
</dbReference>
<dbReference type="PANTHER" id="PTHR21310:SF37">
    <property type="entry name" value="AMINOGLYCOSIDE PHOSPHOTRANSFERASE DOMAIN-CONTAINING PROTEIN"/>
    <property type="match status" value="1"/>
</dbReference>
<dbReference type="InterPro" id="IPR051678">
    <property type="entry name" value="AGP_Transferase"/>
</dbReference>
<proteinExistence type="predicted"/>
<dbReference type="PANTHER" id="PTHR21310">
    <property type="entry name" value="AMINOGLYCOSIDE PHOSPHOTRANSFERASE-RELATED-RELATED"/>
    <property type="match status" value="1"/>
</dbReference>
<dbReference type="GeneID" id="37111136"/>
<reference evidence="1 2" key="1">
    <citation type="submission" date="2016-12" db="EMBL/GenBank/DDBJ databases">
        <title>The genomes of Aspergillus section Nigri reveals drivers in fungal speciation.</title>
        <authorList>
            <consortium name="DOE Joint Genome Institute"/>
            <person name="Vesth T.C."/>
            <person name="Nybo J."/>
            <person name="Theobald S."/>
            <person name="Brandl J."/>
            <person name="Frisvad J.C."/>
            <person name="Nielsen K.F."/>
            <person name="Lyhne E.K."/>
            <person name="Kogle M.E."/>
            <person name="Kuo A."/>
            <person name="Riley R."/>
            <person name="Clum A."/>
            <person name="Nolan M."/>
            <person name="Lipzen A."/>
            <person name="Salamov A."/>
            <person name="Henrissat B."/>
            <person name="Wiebenga A."/>
            <person name="De Vries R.P."/>
            <person name="Grigoriev I.V."/>
            <person name="Mortensen U.H."/>
            <person name="Andersen M.R."/>
            <person name="Baker S.E."/>
        </authorList>
    </citation>
    <scope>NUCLEOTIDE SEQUENCE [LARGE SCALE GENOMIC DNA]</scope>
    <source>
        <strain evidence="1 2">CBS 115572</strain>
    </source>
</reference>
<organism evidence="1 2">
    <name type="scientific">Aspergillus sclerotioniger CBS 115572</name>
    <dbReference type="NCBI Taxonomy" id="1450535"/>
    <lineage>
        <taxon>Eukaryota</taxon>
        <taxon>Fungi</taxon>
        <taxon>Dikarya</taxon>
        <taxon>Ascomycota</taxon>
        <taxon>Pezizomycotina</taxon>
        <taxon>Eurotiomycetes</taxon>
        <taxon>Eurotiomycetidae</taxon>
        <taxon>Eurotiales</taxon>
        <taxon>Aspergillaceae</taxon>
        <taxon>Aspergillus</taxon>
        <taxon>Aspergillus subgen. Circumdati</taxon>
    </lineage>
</organism>
<dbReference type="OrthoDB" id="3645574at2759"/>